<name>A0A2Z6P4R2_TRISU</name>
<sequence length="79" mass="9172">MHMFKISRNPIHQFKEINAQIQGNSGKHTHVHSPECTAVRLKLADPADEDNHMINELVNFSYVKVLQIESQNMLHCMKF</sequence>
<dbReference type="Proteomes" id="UP000242715">
    <property type="component" value="Unassembled WGS sequence"/>
</dbReference>
<keyword evidence="2" id="KW-1185">Reference proteome</keyword>
<reference evidence="2" key="1">
    <citation type="journal article" date="2017" name="Front. Plant Sci.">
        <title>Climate Clever Clovers: New Paradigm to Reduce the Environmental Footprint of Ruminants by Breeding Low Methanogenic Forages Utilizing Haplotype Variation.</title>
        <authorList>
            <person name="Kaur P."/>
            <person name="Appels R."/>
            <person name="Bayer P.E."/>
            <person name="Keeble-Gagnere G."/>
            <person name="Wang J."/>
            <person name="Hirakawa H."/>
            <person name="Shirasawa K."/>
            <person name="Vercoe P."/>
            <person name="Stefanova K."/>
            <person name="Durmic Z."/>
            <person name="Nichols P."/>
            <person name="Revell C."/>
            <person name="Isobe S.N."/>
            <person name="Edwards D."/>
            <person name="Erskine W."/>
        </authorList>
    </citation>
    <scope>NUCLEOTIDE SEQUENCE [LARGE SCALE GENOMIC DNA]</scope>
    <source>
        <strain evidence="2">cv. Daliak</strain>
    </source>
</reference>
<evidence type="ECO:0000313" key="2">
    <source>
        <dbReference type="Proteomes" id="UP000242715"/>
    </source>
</evidence>
<dbReference type="EMBL" id="DF973725">
    <property type="protein sequence ID" value="GAU38679.1"/>
    <property type="molecule type" value="Genomic_DNA"/>
</dbReference>
<dbReference type="AlphaFoldDB" id="A0A2Z6P4R2"/>
<organism evidence="1 2">
    <name type="scientific">Trifolium subterraneum</name>
    <name type="common">Subterranean clover</name>
    <dbReference type="NCBI Taxonomy" id="3900"/>
    <lineage>
        <taxon>Eukaryota</taxon>
        <taxon>Viridiplantae</taxon>
        <taxon>Streptophyta</taxon>
        <taxon>Embryophyta</taxon>
        <taxon>Tracheophyta</taxon>
        <taxon>Spermatophyta</taxon>
        <taxon>Magnoliopsida</taxon>
        <taxon>eudicotyledons</taxon>
        <taxon>Gunneridae</taxon>
        <taxon>Pentapetalae</taxon>
        <taxon>rosids</taxon>
        <taxon>fabids</taxon>
        <taxon>Fabales</taxon>
        <taxon>Fabaceae</taxon>
        <taxon>Papilionoideae</taxon>
        <taxon>50 kb inversion clade</taxon>
        <taxon>NPAAA clade</taxon>
        <taxon>Hologalegina</taxon>
        <taxon>IRL clade</taxon>
        <taxon>Trifolieae</taxon>
        <taxon>Trifolium</taxon>
    </lineage>
</organism>
<protein>
    <submittedName>
        <fullName evidence="1">Uncharacterized protein</fullName>
    </submittedName>
</protein>
<gene>
    <name evidence="1" type="ORF">TSUD_292620</name>
</gene>
<accession>A0A2Z6P4R2</accession>
<proteinExistence type="predicted"/>
<evidence type="ECO:0000313" key="1">
    <source>
        <dbReference type="EMBL" id="GAU38679.1"/>
    </source>
</evidence>